<organism evidence="2 3">
    <name type="scientific">Aspergillus sclerotioniger CBS 115572</name>
    <dbReference type="NCBI Taxonomy" id="1450535"/>
    <lineage>
        <taxon>Eukaryota</taxon>
        <taxon>Fungi</taxon>
        <taxon>Dikarya</taxon>
        <taxon>Ascomycota</taxon>
        <taxon>Pezizomycotina</taxon>
        <taxon>Eurotiomycetes</taxon>
        <taxon>Eurotiomycetidae</taxon>
        <taxon>Eurotiales</taxon>
        <taxon>Aspergillaceae</taxon>
        <taxon>Aspergillus</taxon>
        <taxon>Aspergillus subgen. Circumdati</taxon>
    </lineage>
</organism>
<dbReference type="GeneID" id="37108799"/>
<dbReference type="Proteomes" id="UP000246702">
    <property type="component" value="Unassembled WGS sequence"/>
</dbReference>
<dbReference type="AlphaFoldDB" id="A0A317WVY2"/>
<gene>
    <name evidence="2" type="ORF">BO94DRAFT_28485</name>
</gene>
<reference evidence="2 3" key="1">
    <citation type="submission" date="2016-12" db="EMBL/GenBank/DDBJ databases">
        <title>The genomes of Aspergillus section Nigri reveals drivers in fungal speciation.</title>
        <authorList>
            <consortium name="DOE Joint Genome Institute"/>
            <person name="Vesth T.C."/>
            <person name="Nybo J."/>
            <person name="Theobald S."/>
            <person name="Brandl J."/>
            <person name="Frisvad J.C."/>
            <person name="Nielsen K.F."/>
            <person name="Lyhne E.K."/>
            <person name="Kogle M.E."/>
            <person name="Kuo A."/>
            <person name="Riley R."/>
            <person name="Clum A."/>
            <person name="Nolan M."/>
            <person name="Lipzen A."/>
            <person name="Salamov A."/>
            <person name="Henrissat B."/>
            <person name="Wiebenga A."/>
            <person name="De Vries R.P."/>
            <person name="Grigoriev I.V."/>
            <person name="Mortensen U.H."/>
            <person name="Andersen M.R."/>
            <person name="Baker S.E."/>
        </authorList>
    </citation>
    <scope>NUCLEOTIDE SEQUENCE [LARGE SCALE GENOMIC DNA]</scope>
    <source>
        <strain evidence="2 3">CBS 115572</strain>
    </source>
</reference>
<dbReference type="RefSeq" id="XP_025468914.1">
    <property type="nucleotide sequence ID" value="XM_025606656.1"/>
</dbReference>
<evidence type="ECO:0000256" key="1">
    <source>
        <dbReference type="SAM" id="MobiDB-lite"/>
    </source>
</evidence>
<evidence type="ECO:0000313" key="3">
    <source>
        <dbReference type="Proteomes" id="UP000246702"/>
    </source>
</evidence>
<proteinExistence type="predicted"/>
<sequence length="96" mass="10857">MHLRHSKPCNTLGEPTEWPVQQKGWKLRSARLPAGPASERRPFRGSRRPAAPRAACPFHPLLFCHCRYTIDTYTTLSSVYLVLAHASTRSVGVVFR</sequence>
<dbReference type="EMBL" id="MSFK01000010">
    <property type="protein sequence ID" value="PWY90536.1"/>
    <property type="molecule type" value="Genomic_DNA"/>
</dbReference>
<protein>
    <submittedName>
        <fullName evidence="2">Uncharacterized protein</fullName>
    </submittedName>
</protein>
<keyword evidence="3" id="KW-1185">Reference proteome</keyword>
<name>A0A317WVY2_9EURO</name>
<comment type="caution">
    <text evidence="2">The sequence shown here is derived from an EMBL/GenBank/DDBJ whole genome shotgun (WGS) entry which is preliminary data.</text>
</comment>
<evidence type="ECO:0000313" key="2">
    <source>
        <dbReference type="EMBL" id="PWY90536.1"/>
    </source>
</evidence>
<feature type="region of interest" description="Disordered" evidence="1">
    <location>
        <begin position="29"/>
        <end position="51"/>
    </location>
</feature>
<accession>A0A317WVY2</accession>